<dbReference type="EMBL" id="OBQD01000021">
    <property type="protein sequence ID" value="SOC46258.1"/>
    <property type="molecule type" value="Genomic_DNA"/>
</dbReference>
<dbReference type="Proteomes" id="UP000219167">
    <property type="component" value="Unassembled WGS sequence"/>
</dbReference>
<sequence length="54" mass="6113">MTDTLPTFRVHFHDGTSMDIEAGNSLIAEARARKERPGSFVKKIKLVRENIDGR</sequence>
<protein>
    <submittedName>
        <fullName evidence="1">Uncharacterized protein</fullName>
    </submittedName>
</protein>
<dbReference type="AlphaFoldDB" id="A0A285UY13"/>
<reference evidence="1 2" key="1">
    <citation type="submission" date="2017-08" db="EMBL/GenBank/DDBJ databases">
        <authorList>
            <person name="de Groot N.N."/>
        </authorList>
    </citation>
    <scope>NUCLEOTIDE SEQUENCE [LARGE SCALE GENOMIC DNA]</scope>
    <source>
        <strain evidence="1 2">JC85</strain>
    </source>
</reference>
<organism evidence="1 2">
    <name type="scientific">Rhizobium subbaraonis</name>
    <dbReference type="NCBI Taxonomy" id="908946"/>
    <lineage>
        <taxon>Bacteria</taxon>
        <taxon>Pseudomonadati</taxon>
        <taxon>Pseudomonadota</taxon>
        <taxon>Alphaproteobacteria</taxon>
        <taxon>Hyphomicrobiales</taxon>
        <taxon>Rhizobiaceae</taxon>
        <taxon>Rhizobium/Agrobacterium group</taxon>
        <taxon>Rhizobium</taxon>
    </lineage>
</organism>
<gene>
    <name evidence="1" type="ORF">SAMN05892877_12177</name>
</gene>
<name>A0A285UY13_9HYPH</name>
<proteinExistence type="predicted"/>
<evidence type="ECO:0000313" key="1">
    <source>
        <dbReference type="EMBL" id="SOC46258.1"/>
    </source>
</evidence>
<keyword evidence="2" id="KW-1185">Reference proteome</keyword>
<evidence type="ECO:0000313" key="2">
    <source>
        <dbReference type="Proteomes" id="UP000219167"/>
    </source>
</evidence>
<dbReference type="RefSeq" id="WP_176526893.1">
    <property type="nucleotide sequence ID" value="NZ_OBQD01000021.1"/>
</dbReference>
<accession>A0A285UY13</accession>